<feature type="region of interest" description="Disordered" evidence="1">
    <location>
        <begin position="95"/>
        <end position="128"/>
    </location>
</feature>
<reference evidence="3" key="1">
    <citation type="submission" date="2022-12" db="EMBL/GenBank/DDBJ databases">
        <title>Draft genome assemblies for two species of Escallonia (Escalloniales).</title>
        <authorList>
            <person name="Chanderbali A."/>
            <person name="Dervinis C."/>
            <person name="Anghel I."/>
            <person name="Soltis D."/>
            <person name="Soltis P."/>
            <person name="Zapata F."/>
        </authorList>
    </citation>
    <scope>NUCLEOTIDE SEQUENCE</scope>
    <source>
        <strain evidence="3">UCBG64.0493</strain>
        <tissue evidence="3">Leaf</tissue>
    </source>
</reference>
<evidence type="ECO:0000313" key="3">
    <source>
        <dbReference type="EMBL" id="KAK3008783.1"/>
    </source>
</evidence>
<protein>
    <recommendedName>
        <fullName evidence="2">Retrotransposon gag domain-containing protein</fullName>
    </recommendedName>
</protein>
<keyword evidence="4" id="KW-1185">Reference proteome</keyword>
<evidence type="ECO:0000256" key="1">
    <source>
        <dbReference type="SAM" id="MobiDB-lite"/>
    </source>
</evidence>
<dbReference type="InterPro" id="IPR005162">
    <property type="entry name" value="Retrotrans_gag_dom"/>
</dbReference>
<dbReference type="PANTHER" id="PTHR33223:SF10">
    <property type="entry name" value="AMINOTRANSFERASE-LIKE PLANT MOBILE DOMAIN-CONTAINING PROTEIN"/>
    <property type="match status" value="1"/>
</dbReference>
<organism evidence="3 4">
    <name type="scientific">Escallonia herrerae</name>
    <dbReference type="NCBI Taxonomy" id="1293975"/>
    <lineage>
        <taxon>Eukaryota</taxon>
        <taxon>Viridiplantae</taxon>
        <taxon>Streptophyta</taxon>
        <taxon>Embryophyta</taxon>
        <taxon>Tracheophyta</taxon>
        <taxon>Spermatophyta</taxon>
        <taxon>Magnoliopsida</taxon>
        <taxon>eudicotyledons</taxon>
        <taxon>Gunneridae</taxon>
        <taxon>Pentapetalae</taxon>
        <taxon>asterids</taxon>
        <taxon>campanulids</taxon>
        <taxon>Escalloniales</taxon>
        <taxon>Escalloniaceae</taxon>
        <taxon>Escallonia</taxon>
    </lineage>
</organism>
<dbReference type="Proteomes" id="UP001188597">
    <property type="component" value="Unassembled WGS sequence"/>
</dbReference>
<sequence length="384" mass="42550">MASISAPETVVPLAMTITPPSESTVLPPFQTFRTSEPLTTGVIHTTPPVMNNEAYLMAVLRAVQQSIKQLQAVVKKPPPQSEPRVSNTPEWINQHVMHGEDGQSNDERRNPRSRRQEESSYEAHSTQDTYYYPGEHRAERYTSAPVIIGRPFTKEVDCFPAPPSFKMPPCESYDGTGDPMEHLARFTSGMNLHLVLDQIMCRAFPITLKGVAHVWFQHLAPRSISCWAQLAKSFCSNFLTSRIQRKNSSALFHIVQALRIYSSKKPSLKCISRDRIQPVSYPIYGFTGASAPVEGVIPLTLVAGKHPLQATQLIDFLVVKVKSPYNGILGRAGLNKLQAVALTFHLCMKFPTSNGIGVVNGDQAVARKCYMASCKVEEALAIED</sequence>
<dbReference type="EMBL" id="JAVXUP010001719">
    <property type="protein sequence ID" value="KAK3008783.1"/>
    <property type="molecule type" value="Genomic_DNA"/>
</dbReference>
<feature type="domain" description="Retrotransposon gag" evidence="2">
    <location>
        <begin position="203"/>
        <end position="256"/>
    </location>
</feature>
<evidence type="ECO:0000259" key="2">
    <source>
        <dbReference type="Pfam" id="PF03732"/>
    </source>
</evidence>
<proteinExistence type="predicted"/>
<gene>
    <name evidence="3" type="ORF">RJ639_014527</name>
</gene>
<accession>A0AA88VIP6</accession>
<dbReference type="Pfam" id="PF03732">
    <property type="entry name" value="Retrotrans_gag"/>
    <property type="match status" value="1"/>
</dbReference>
<feature type="compositionally biased region" description="Basic and acidic residues" evidence="1">
    <location>
        <begin position="97"/>
        <end position="118"/>
    </location>
</feature>
<dbReference type="AlphaFoldDB" id="A0AA88VIP6"/>
<comment type="caution">
    <text evidence="3">The sequence shown here is derived from an EMBL/GenBank/DDBJ whole genome shotgun (WGS) entry which is preliminary data.</text>
</comment>
<evidence type="ECO:0000313" key="4">
    <source>
        <dbReference type="Proteomes" id="UP001188597"/>
    </source>
</evidence>
<name>A0AA88VIP6_9ASTE</name>
<dbReference type="PANTHER" id="PTHR33223">
    <property type="entry name" value="CCHC-TYPE DOMAIN-CONTAINING PROTEIN"/>
    <property type="match status" value="1"/>
</dbReference>